<proteinExistence type="predicted"/>
<evidence type="ECO:0000313" key="2">
    <source>
        <dbReference type="Proteomes" id="UP001218188"/>
    </source>
</evidence>
<keyword evidence="2" id="KW-1185">Reference proteome</keyword>
<reference evidence="1" key="1">
    <citation type="submission" date="2023-03" db="EMBL/GenBank/DDBJ databases">
        <title>Massive genome expansion in bonnet fungi (Mycena s.s.) driven by repeated elements and novel gene families across ecological guilds.</title>
        <authorList>
            <consortium name="Lawrence Berkeley National Laboratory"/>
            <person name="Harder C.B."/>
            <person name="Miyauchi S."/>
            <person name="Viragh M."/>
            <person name="Kuo A."/>
            <person name="Thoen E."/>
            <person name="Andreopoulos B."/>
            <person name="Lu D."/>
            <person name="Skrede I."/>
            <person name="Drula E."/>
            <person name="Henrissat B."/>
            <person name="Morin E."/>
            <person name="Kohler A."/>
            <person name="Barry K."/>
            <person name="LaButti K."/>
            <person name="Morin E."/>
            <person name="Salamov A."/>
            <person name="Lipzen A."/>
            <person name="Mereny Z."/>
            <person name="Hegedus B."/>
            <person name="Baldrian P."/>
            <person name="Stursova M."/>
            <person name="Weitz H."/>
            <person name="Taylor A."/>
            <person name="Grigoriev I.V."/>
            <person name="Nagy L.G."/>
            <person name="Martin F."/>
            <person name="Kauserud H."/>
        </authorList>
    </citation>
    <scope>NUCLEOTIDE SEQUENCE</scope>
    <source>
        <strain evidence="1">CBHHK200</strain>
    </source>
</reference>
<name>A0AAD6WX73_9AGAR</name>
<dbReference type="EMBL" id="JARJCM010000168">
    <property type="protein sequence ID" value="KAJ7024489.1"/>
    <property type="molecule type" value="Genomic_DNA"/>
</dbReference>
<dbReference type="Proteomes" id="UP001218188">
    <property type="component" value="Unassembled WGS sequence"/>
</dbReference>
<protein>
    <submittedName>
        <fullName evidence="1">Uncharacterized protein</fullName>
    </submittedName>
</protein>
<dbReference type="AlphaFoldDB" id="A0AAD6WX73"/>
<gene>
    <name evidence="1" type="ORF">C8F04DRAFT_1270186</name>
</gene>
<accession>A0AAD6WX73</accession>
<organism evidence="1 2">
    <name type="scientific">Mycena alexandri</name>
    <dbReference type="NCBI Taxonomy" id="1745969"/>
    <lineage>
        <taxon>Eukaryota</taxon>
        <taxon>Fungi</taxon>
        <taxon>Dikarya</taxon>
        <taxon>Basidiomycota</taxon>
        <taxon>Agaricomycotina</taxon>
        <taxon>Agaricomycetes</taxon>
        <taxon>Agaricomycetidae</taxon>
        <taxon>Agaricales</taxon>
        <taxon>Marasmiineae</taxon>
        <taxon>Mycenaceae</taxon>
        <taxon>Mycena</taxon>
    </lineage>
</organism>
<evidence type="ECO:0000313" key="1">
    <source>
        <dbReference type="EMBL" id="KAJ7024489.1"/>
    </source>
</evidence>
<sequence>MKLRVPQSPNSYSGLHAPIVSVTPERDTLSPIPKPELPPAIFHSGAQPISSVTAPTFRKQILDAALKEAQGGLMTFDDSE</sequence>
<comment type="caution">
    <text evidence="1">The sequence shown here is derived from an EMBL/GenBank/DDBJ whole genome shotgun (WGS) entry which is preliminary data.</text>
</comment>